<dbReference type="Gene3D" id="3.30.70.1060">
    <property type="entry name" value="Dimeric alpha+beta barrel"/>
    <property type="match status" value="1"/>
</dbReference>
<organism evidence="3 4">
    <name type="scientific">Maricaulis virginensis</name>
    <dbReference type="NCBI Taxonomy" id="144022"/>
    <lineage>
        <taxon>Bacteria</taxon>
        <taxon>Pseudomonadati</taxon>
        <taxon>Pseudomonadota</taxon>
        <taxon>Alphaproteobacteria</taxon>
        <taxon>Maricaulales</taxon>
        <taxon>Maricaulaceae</taxon>
        <taxon>Maricaulis</taxon>
    </lineage>
</organism>
<keyword evidence="4" id="KW-1185">Reference proteome</keyword>
<evidence type="ECO:0000259" key="2">
    <source>
        <dbReference type="Pfam" id="PF03795"/>
    </source>
</evidence>
<dbReference type="PANTHER" id="PTHR33606:SF3">
    <property type="entry name" value="PROTEIN YCII"/>
    <property type="match status" value="1"/>
</dbReference>
<dbReference type="InterPro" id="IPR051807">
    <property type="entry name" value="Sec-metab_biosynth-assoc"/>
</dbReference>
<gene>
    <name evidence="3" type="ORF">GCM10017621_25820</name>
</gene>
<name>A0A9W6IP56_9PROT</name>
<accession>A0A9W6IP56</accession>
<proteinExistence type="inferred from homology"/>
<dbReference type="AlphaFoldDB" id="A0A9W6IP56"/>
<dbReference type="RefSeq" id="WP_271187434.1">
    <property type="nucleotide sequence ID" value="NZ_BSFE01000008.1"/>
</dbReference>
<dbReference type="PANTHER" id="PTHR33606">
    <property type="entry name" value="PROTEIN YCII"/>
    <property type="match status" value="1"/>
</dbReference>
<evidence type="ECO:0000256" key="1">
    <source>
        <dbReference type="ARBA" id="ARBA00007689"/>
    </source>
</evidence>
<dbReference type="SUPFAM" id="SSF54909">
    <property type="entry name" value="Dimeric alpha+beta barrel"/>
    <property type="match status" value="1"/>
</dbReference>
<feature type="domain" description="YCII-related" evidence="2">
    <location>
        <begin position="1"/>
        <end position="87"/>
    </location>
</feature>
<dbReference type="InterPro" id="IPR011008">
    <property type="entry name" value="Dimeric_a/b-barrel"/>
</dbReference>
<evidence type="ECO:0000313" key="3">
    <source>
        <dbReference type="EMBL" id="GLK53074.1"/>
    </source>
</evidence>
<comment type="similarity">
    <text evidence="1">Belongs to the YciI family.</text>
</comment>
<dbReference type="Proteomes" id="UP001143486">
    <property type="component" value="Unassembled WGS sequence"/>
</dbReference>
<dbReference type="InterPro" id="IPR005545">
    <property type="entry name" value="YCII"/>
</dbReference>
<evidence type="ECO:0000313" key="4">
    <source>
        <dbReference type="Proteomes" id="UP001143486"/>
    </source>
</evidence>
<sequence>MLFLIHTWDRPGALDVRLANRNDHIAWLNAAGDAVKAAGPWLDEAGDMAGSLIIADMADRAALDAWLADDPYGRAGLFERVEIAPWRWLVNPPFDSAA</sequence>
<reference evidence="3" key="1">
    <citation type="journal article" date="2014" name="Int. J. Syst. Evol. Microbiol.">
        <title>Complete genome sequence of Corynebacterium casei LMG S-19264T (=DSM 44701T), isolated from a smear-ripened cheese.</title>
        <authorList>
            <consortium name="US DOE Joint Genome Institute (JGI-PGF)"/>
            <person name="Walter F."/>
            <person name="Albersmeier A."/>
            <person name="Kalinowski J."/>
            <person name="Ruckert C."/>
        </authorList>
    </citation>
    <scope>NUCLEOTIDE SEQUENCE</scope>
    <source>
        <strain evidence="3">VKM B-1513</strain>
    </source>
</reference>
<comment type="caution">
    <text evidence="3">The sequence shown here is derived from an EMBL/GenBank/DDBJ whole genome shotgun (WGS) entry which is preliminary data.</text>
</comment>
<dbReference type="Pfam" id="PF03795">
    <property type="entry name" value="YCII"/>
    <property type="match status" value="1"/>
</dbReference>
<dbReference type="EMBL" id="BSFE01000008">
    <property type="protein sequence ID" value="GLK53074.1"/>
    <property type="molecule type" value="Genomic_DNA"/>
</dbReference>
<protein>
    <recommendedName>
        <fullName evidence="2">YCII-related domain-containing protein</fullName>
    </recommendedName>
</protein>
<reference evidence="3" key="2">
    <citation type="submission" date="2023-01" db="EMBL/GenBank/DDBJ databases">
        <authorList>
            <person name="Sun Q."/>
            <person name="Evtushenko L."/>
        </authorList>
    </citation>
    <scope>NUCLEOTIDE SEQUENCE</scope>
    <source>
        <strain evidence="3">VKM B-1513</strain>
    </source>
</reference>